<feature type="region of interest" description="Disordered" evidence="3">
    <location>
        <begin position="104"/>
        <end position="124"/>
    </location>
</feature>
<evidence type="ECO:0000313" key="6">
    <source>
        <dbReference type="EMBL" id="ASK38207.1"/>
    </source>
</evidence>
<evidence type="ECO:0000259" key="5">
    <source>
        <dbReference type="Pfam" id="PF12826"/>
    </source>
</evidence>
<reference evidence="6" key="1">
    <citation type="submission" date="2016-09" db="EMBL/GenBank/DDBJ databases">
        <title>A plasmid goes viral.</title>
        <authorList>
            <person name="Erdmann S."/>
            <person name="Tschitschko B."/>
            <person name="Cavicchioli R."/>
        </authorList>
    </citation>
    <scope>NUCLEOTIDE SEQUENCE</scope>
    <source>
        <strain evidence="6">HLS1</strain>
        <plasmid evidence="6">pR1SE2</plasmid>
    </source>
</reference>
<name>A0A220SX02_9EURY</name>
<organism evidence="6">
    <name type="scientific">Halorubrum lacusprofundi</name>
    <dbReference type="NCBI Taxonomy" id="2247"/>
    <lineage>
        <taxon>Archaea</taxon>
        <taxon>Methanobacteriati</taxon>
        <taxon>Methanobacteriota</taxon>
        <taxon>Stenosarchaea group</taxon>
        <taxon>Halobacteria</taxon>
        <taxon>Halobacteriales</taxon>
        <taxon>Haloferacaceae</taxon>
        <taxon>Halorubrum</taxon>
    </lineage>
</organism>
<evidence type="ECO:0000256" key="4">
    <source>
        <dbReference type="SAM" id="Phobius"/>
    </source>
</evidence>
<keyword evidence="6" id="KW-0614">Plasmid</keyword>
<dbReference type="OrthoDB" id="323772at2157"/>
<keyword evidence="4" id="KW-0812">Transmembrane</keyword>
<evidence type="ECO:0000256" key="3">
    <source>
        <dbReference type="SAM" id="MobiDB-lite"/>
    </source>
</evidence>
<protein>
    <submittedName>
        <fullName evidence="6">NAD-dependent DNA ligase LigA</fullName>
    </submittedName>
</protein>
<keyword evidence="4" id="KW-0472">Membrane</keyword>
<keyword evidence="1" id="KW-0227">DNA damage</keyword>
<feature type="domain" description="DisA/LigA helix-hairpin-helix motif" evidence="5">
    <location>
        <begin position="74"/>
        <end position="122"/>
    </location>
</feature>
<dbReference type="AlphaFoldDB" id="A0A220SX02"/>
<dbReference type="RefSeq" id="WP_088901291.1">
    <property type="nucleotide sequence ID" value="NZ_JAJNEG010000019.1"/>
</dbReference>
<evidence type="ECO:0000256" key="1">
    <source>
        <dbReference type="ARBA" id="ARBA00022763"/>
    </source>
</evidence>
<dbReference type="GO" id="GO:0006281">
    <property type="term" value="P:DNA repair"/>
    <property type="evidence" value="ECO:0007669"/>
    <property type="project" value="UniProtKB-KW"/>
</dbReference>
<dbReference type="InterPro" id="IPR041663">
    <property type="entry name" value="DisA/LigA_HHH"/>
</dbReference>
<dbReference type="InterPro" id="IPR010994">
    <property type="entry name" value="RuvA_2-like"/>
</dbReference>
<keyword evidence="2" id="KW-0234">DNA repair</keyword>
<sequence length="124" mass="14112">MTYGADWFSVVVVLAAAAFYVYDYLFVDDEPEEGTVEHAERLWETDQISLAEYERRVELAVDDRAQQIQTVTRSIGGIGPKTARTLAAEFESLDELHRADRDRLEEIHDIGPSTADAIEEHLER</sequence>
<keyword evidence="6" id="KW-0436">Ligase</keyword>
<dbReference type="Gene3D" id="1.10.150.20">
    <property type="entry name" value="5' to 3' exonuclease, C-terminal subdomain"/>
    <property type="match status" value="1"/>
</dbReference>
<keyword evidence="4" id="KW-1133">Transmembrane helix</keyword>
<dbReference type="SUPFAM" id="SSF47781">
    <property type="entry name" value="RuvA domain 2-like"/>
    <property type="match status" value="1"/>
</dbReference>
<dbReference type="EMBL" id="KX906370">
    <property type="protein sequence ID" value="ASK38207.1"/>
    <property type="molecule type" value="Genomic_DNA"/>
</dbReference>
<evidence type="ECO:0000256" key="2">
    <source>
        <dbReference type="ARBA" id="ARBA00023204"/>
    </source>
</evidence>
<accession>A0A220SX02</accession>
<feature type="transmembrane region" description="Helical" evidence="4">
    <location>
        <begin position="7"/>
        <end position="27"/>
    </location>
</feature>
<proteinExistence type="predicted"/>
<geneLocation type="plasmid" evidence="6">
    <name>pR1SE2</name>
</geneLocation>
<dbReference type="GO" id="GO:0016874">
    <property type="term" value="F:ligase activity"/>
    <property type="evidence" value="ECO:0007669"/>
    <property type="project" value="UniProtKB-KW"/>
</dbReference>
<dbReference type="Pfam" id="PF12826">
    <property type="entry name" value="HHH_2"/>
    <property type="match status" value="1"/>
</dbReference>